<feature type="region of interest" description="Disordered" evidence="1">
    <location>
        <begin position="127"/>
        <end position="150"/>
    </location>
</feature>
<evidence type="ECO:0000313" key="2">
    <source>
        <dbReference type="EMBL" id="KAB7495841.1"/>
    </source>
</evidence>
<name>A0A5N5SP46_9CRUS</name>
<evidence type="ECO:0000313" key="3">
    <source>
        <dbReference type="Proteomes" id="UP000326759"/>
    </source>
</evidence>
<dbReference type="EMBL" id="SEYY01022061">
    <property type="protein sequence ID" value="KAB7495841.1"/>
    <property type="molecule type" value="Genomic_DNA"/>
</dbReference>
<feature type="region of interest" description="Disordered" evidence="1">
    <location>
        <begin position="21"/>
        <end position="87"/>
    </location>
</feature>
<proteinExistence type="predicted"/>
<organism evidence="2 3">
    <name type="scientific">Armadillidium nasatum</name>
    <dbReference type="NCBI Taxonomy" id="96803"/>
    <lineage>
        <taxon>Eukaryota</taxon>
        <taxon>Metazoa</taxon>
        <taxon>Ecdysozoa</taxon>
        <taxon>Arthropoda</taxon>
        <taxon>Crustacea</taxon>
        <taxon>Multicrustacea</taxon>
        <taxon>Malacostraca</taxon>
        <taxon>Eumalacostraca</taxon>
        <taxon>Peracarida</taxon>
        <taxon>Isopoda</taxon>
        <taxon>Oniscidea</taxon>
        <taxon>Crinocheta</taxon>
        <taxon>Armadillidiidae</taxon>
        <taxon>Armadillidium</taxon>
    </lineage>
</organism>
<comment type="caution">
    <text evidence="2">The sequence shown here is derived from an EMBL/GenBank/DDBJ whole genome shotgun (WGS) entry which is preliminary data.</text>
</comment>
<dbReference type="Proteomes" id="UP000326759">
    <property type="component" value="Unassembled WGS sequence"/>
</dbReference>
<gene>
    <name evidence="2" type="ORF">Anas_06008</name>
</gene>
<sequence>MVAAAAVASAIQGILPRHYCEGPQELDTDPNVHPASRGASSASSSSSSSSSNIISNSSSSIDMSGSTMDMSEYAMSSESSVHGSTSRGTITKRFMQNLYHRLHSITQIDTDCLRECHRQIEIWTQTNSGVTGSSDNPQSVTPTDVQDVVF</sequence>
<feature type="compositionally biased region" description="Low complexity" evidence="1">
    <location>
        <begin position="35"/>
        <end position="71"/>
    </location>
</feature>
<dbReference type="Gene3D" id="1.10.472.10">
    <property type="entry name" value="Cyclin-like"/>
    <property type="match status" value="1"/>
</dbReference>
<reference evidence="2 3" key="1">
    <citation type="journal article" date="2019" name="PLoS Biol.">
        <title>Sex chromosomes control vertical transmission of feminizing Wolbachia symbionts in an isopod.</title>
        <authorList>
            <person name="Becking T."/>
            <person name="Chebbi M.A."/>
            <person name="Giraud I."/>
            <person name="Moumen B."/>
            <person name="Laverre T."/>
            <person name="Caubet Y."/>
            <person name="Peccoud J."/>
            <person name="Gilbert C."/>
            <person name="Cordaux R."/>
        </authorList>
    </citation>
    <scope>NUCLEOTIDE SEQUENCE [LARGE SCALE GENOMIC DNA]</scope>
    <source>
        <strain evidence="2">ANa2</strain>
        <tissue evidence="2">Whole body excluding digestive tract and cuticle</tissue>
    </source>
</reference>
<dbReference type="OrthoDB" id="306099at2759"/>
<dbReference type="AlphaFoldDB" id="A0A5N5SP46"/>
<feature type="compositionally biased region" description="Polar residues" evidence="1">
    <location>
        <begin position="127"/>
        <end position="144"/>
    </location>
</feature>
<accession>A0A5N5SP46</accession>
<feature type="compositionally biased region" description="Polar residues" evidence="1">
    <location>
        <begin position="74"/>
        <end position="87"/>
    </location>
</feature>
<keyword evidence="3" id="KW-1185">Reference proteome</keyword>
<protein>
    <submittedName>
        <fullName evidence="2">Uncharacterized protein</fullName>
    </submittedName>
</protein>
<evidence type="ECO:0000256" key="1">
    <source>
        <dbReference type="SAM" id="MobiDB-lite"/>
    </source>
</evidence>